<feature type="domain" description="DSBA-like thioredoxin" evidence="1">
    <location>
        <begin position="5"/>
        <end position="206"/>
    </location>
</feature>
<dbReference type="InterPro" id="IPR036249">
    <property type="entry name" value="Thioredoxin-like_sf"/>
</dbReference>
<proteinExistence type="predicted"/>
<evidence type="ECO:0000259" key="1">
    <source>
        <dbReference type="Pfam" id="PF01323"/>
    </source>
</evidence>
<dbReference type="PANTHER" id="PTHR13887:SF41">
    <property type="entry name" value="THIOREDOXIN SUPERFAMILY PROTEIN"/>
    <property type="match status" value="1"/>
</dbReference>
<protein>
    <submittedName>
        <fullName evidence="2">DSBA oxidoreductase</fullName>
    </submittedName>
</protein>
<dbReference type="Pfam" id="PF01323">
    <property type="entry name" value="DSBA"/>
    <property type="match status" value="1"/>
</dbReference>
<name>A0A917EY08_HALAA</name>
<organism evidence="2 3">
    <name type="scientific">Halobacillus andaensis</name>
    <dbReference type="NCBI Taxonomy" id="1176239"/>
    <lineage>
        <taxon>Bacteria</taxon>
        <taxon>Bacillati</taxon>
        <taxon>Bacillota</taxon>
        <taxon>Bacilli</taxon>
        <taxon>Bacillales</taxon>
        <taxon>Bacillaceae</taxon>
        <taxon>Halobacillus</taxon>
    </lineage>
</organism>
<comment type="caution">
    <text evidence="2">The sequence shown here is derived from an EMBL/GenBank/DDBJ whole genome shotgun (WGS) entry which is preliminary data.</text>
</comment>
<sequence>MNMKIEIWSDYVCPFCYIGKRRLEQALENLSLNTEIEIDYKSFELDPEAPMNTGLTIEEKLAHKYGKSIEEAKEMPKNMSQQAIEAGLNFQLNHMIPTNTFKAHMVAKLAEKRGLKNELTEKLFQSVFTSGKDIGDTKTLLEIAGEVGLEADEVLEVLTNNTYGETVRQEEAEAYEIGVQGVPFYVINRKYAISGAQPPEVFVKSLKKVIEGEHSS</sequence>
<dbReference type="GO" id="GO:0016491">
    <property type="term" value="F:oxidoreductase activity"/>
    <property type="evidence" value="ECO:0007669"/>
    <property type="project" value="InterPro"/>
</dbReference>
<gene>
    <name evidence="2" type="primary">frnE</name>
    <name evidence="2" type="ORF">GCM10010954_32510</name>
</gene>
<dbReference type="SUPFAM" id="SSF52833">
    <property type="entry name" value="Thioredoxin-like"/>
    <property type="match status" value="1"/>
</dbReference>
<accession>A0A917EY08</accession>
<dbReference type="CDD" id="cd03024">
    <property type="entry name" value="DsbA_FrnE"/>
    <property type="match status" value="1"/>
</dbReference>
<evidence type="ECO:0000313" key="3">
    <source>
        <dbReference type="Proteomes" id="UP000660110"/>
    </source>
</evidence>
<dbReference type="Gene3D" id="3.40.30.10">
    <property type="entry name" value="Glutaredoxin"/>
    <property type="match status" value="1"/>
</dbReference>
<dbReference type="Proteomes" id="UP000660110">
    <property type="component" value="Unassembled WGS sequence"/>
</dbReference>
<dbReference type="AlphaFoldDB" id="A0A917EY08"/>
<dbReference type="PANTHER" id="PTHR13887">
    <property type="entry name" value="GLUTATHIONE S-TRANSFERASE KAPPA"/>
    <property type="match status" value="1"/>
</dbReference>
<reference evidence="2" key="1">
    <citation type="journal article" date="2014" name="Int. J. Syst. Evol. Microbiol.">
        <title>Complete genome sequence of Corynebacterium casei LMG S-19264T (=DSM 44701T), isolated from a smear-ripened cheese.</title>
        <authorList>
            <consortium name="US DOE Joint Genome Institute (JGI-PGF)"/>
            <person name="Walter F."/>
            <person name="Albersmeier A."/>
            <person name="Kalinowski J."/>
            <person name="Ruckert C."/>
        </authorList>
    </citation>
    <scope>NUCLEOTIDE SEQUENCE</scope>
    <source>
        <strain evidence="2">CGMCC 1.12153</strain>
    </source>
</reference>
<dbReference type="InterPro" id="IPR001853">
    <property type="entry name" value="DSBA-like_thioredoxin_dom"/>
</dbReference>
<evidence type="ECO:0000313" key="2">
    <source>
        <dbReference type="EMBL" id="GGF30852.1"/>
    </source>
</evidence>
<keyword evidence="3" id="KW-1185">Reference proteome</keyword>
<dbReference type="EMBL" id="BMEL01000004">
    <property type="protein sequence ID" value="GGF30852.1"/>
    <property type="molecule type" value="Genomic_DNA"/>
</dbReference>
<reference evidence="2" key="2">
    <citation type="submission" date="2020-09" db="EMBL/GenBank/DDBJ databases">
        <authorList>
            <person name="Sun Q."/>
            <person name="Zhou Y."/>
        </authorList>
    </citation>
    <scope>NUCLEOTIDE SEQUENCE</scope>
    <source>
        <strain evidence="2">CGMCC 1.12153</strain>
    </source>
</reference>